<gene>
    <name evidence="1" type="ORF">CDAR_536841</name>
</gene>
<dbReference type="EMBL" id="BPLQ01013009">
    <property type="protein sequence ID" value="GIY69127.1"/>
    <property type="molecule type" value="Genomic_DNA"/>
</dbReference>
<reference evidence="1 2" key="1">
    <citation type="submission" date="2021-06" db="EMBL/GenBank/DDBJ databases">
        <title>Caerostris darwini draft genome.</title>
        <authorList>
            <person name="Kono N."/>
            <person name="Arakawa K."/>
        </authorList>
    </citation>
    <scope>NUCLEOTIDE SEQUENCE [LARGE SCALE GENOMIC DNA]</scope>
</reference>
<organism evidence="1 2">
    <name type="scientific">Caerostris darwini</name>
    <dbReference type="NCBI Taxonomy" id="1538125"/>
    <lineage>
        <taxon>Eukaryota</taxon>
        <taxon>Metazoa</taxon>
        <taxon>Ecdysozoa</taxon>
        <taxon>Arthropoda</taxon>
        <taxon>Chelicerata</taxon>
        <taxon>Arachnida</taxon>
        <taxon>Araneae</taxon>
        <taxon>Araneomorphae</taxon>
        <taxon>Entelegynae</taxon>
        <taxon>Araneoidea</taxon>
        <taxon>Araneidae</taxon>
        <taxon>Caerostris</taxon>
    </lineage>
</organism>
<dbReference type="AlphaFoldDB" id="A0AAV4VFP6"/>
<protein>
    <submittedName>
        <fullName evidence="1">Uncharacterized protein</fullName>
    </submittedName>
</protein>
<evidence type="ECO:0000313" key="2">
    <source>
        <dbReference type="Proteomes" id="UP001054837"/>
    </source>
</evidence>
<name>A0AAV4VFP6_9ARAC</name>
<evidence type="ECO:0000313" key="1">
    <source>
        <dbReference type="EMBL" id="GIY69127.1"/>
    </source>
</evidence>
<sequence length="94" mass="10661">MFISFHKNVYFVPNNDSLPNYNNNTTEISIKIHLFKSGSNSGMIALKRLVSTYEEGKDLFLSEWISKPGRLNYSVRNPTQGVINEPGVTPARKQ</sequence>
<proteinExistence type="predicted"/>
<keyword evidence="2" id="KW-1185">Reference proteome</keyword>
<accession>A0AAV4VFP6</accession>
<comment type="caution">
    <text evidence="1">The sequence shown here is derived from an EMBL/GenBank/DDBJ whole genome shotgun (WGS) entry which is preliminary data.</text>
</comment>
<dbReference type="Proteomes" id="UP001054837">
    <property type="component" value="Unassembled WGS sequence"/>
</dbReference>